<dbReference type="eggNOG" id="COG3199">
    <property type="taxonomic scope" value="Bacteria"/>
</dbReference>
<dbReference type="PIRSF" id="PIRSF018567">
    <property type="entry name" value="AcoX"/>
    <property type="match status" value="1"/>
</dbReference>
<dbReference type="Gene3D" id="3.40.50.10330">
    <property type="entry name" value="Probable inorganic polyphosphate/atp-NAD kinase, domain 1"/>
    <property type="match status" value="1"/>
</dbReference>
<dbReference type="GO" id="GO:0006741">
    <property type="term" value="P:NADP+ biosynthetic process"/>
    <property type="evidence" value="ECO:0007669"/>
    <property type="project" value="InterPro"/>
</dbReference>
<evidence type="ECO:0000313" key="1">
    <source>
        <dbReference type="EMBL" id="EHR53373.1"/>
    </source>
</evidence>
<accession>H5X541</accession>
<dbReference type="STRING" id="882083.SacmaDRAFT_5212"/>
<dbReference type="HOGENOM" id="CLU_786821_0_0_11"/>
<dbReference type="RefSeq" id="WP_009156749.1">
    <property type="nucleotide sequence ID" value="NZ_CM001439.1"/>
</dbReference>
<dbReference type="SUPFAM" id="SSF111331">
    <property type="entry name" value="NAD kinase/diacylglycerol kinase-like"/>
    <property type="match status" value="1"/>
</dbReference>
<keyword evidence="2" id="KW-1185">Reference proteome</keyword>
<protein>
    <recommendedName>
        <fullName evidence="3">ATP-NAD kinase</fullName>
    </recommendedName>
</protein>
<organism evidence="1 2">
    <name type="scientific">Saccharomonospora marina XMU15</name>
    <dbReference type="NCBI Taxonomy" id="882083"/>
    <lineage>
        <taxon>Bacteria</taxon>
        <taxon>Bacillati</taxon>
        <taxon>Actinomycetota</taxon>
        <taxon>Actinomycetes</taxon>
        <taxon>Pseudonocardiales</taxon>
        <taxon>Pseudonocardiaceae</taxon>
        <taxon>Saccharomonospora</taxon>
    </lineage>
</organism>
<dbReference type="GO" id="GO:0051287">
    <property type="term" value="F:NAD binding"/>
    <property type="evidence" value="ECO:0007669"/>
    <property type="project" value="UniProtKB-ARBA"/>
</dbReference>
<dbReference type="GO" id="GO:0003951">
    <property type="term" value="F:NAD+ kinase activity"/>
    <property type="evidence" value="ECO:0007669"/>
    <property type="project" value="InterPro"/>
</dbReference>
<name>H5X541_9PSEU</name>
<dbReference type="Proteomes" id="UP000004926">
    <property type="component" value="Chromosome"/>
</dbReference>
<dbReference type="AlphaFoldDB" id="H5X541"/>
<evidence type="ECO:0008006" key="3">
    <source>
        <dbReference type="Google" id="ProtNLM"/>
    </source>
</evidence>
<dbReference type="InterPro" id="IPR002504">
    <property type="entry name" value="NADK"/>
</dbReference>
<dbReference type="InterPro" id="IPR039065">
    <property type="entry name" value="AcoX-like"/>
</dbReference>
<dbReference type="PANTHER" id="PTHR40697:SF3">
    <property type="entry name" value="ACETOIN CATABOLISM PROTEIN X"/>
    <property type="match status" value="1"/>
</dbReference>
<reference evidence="1 2" key="1">
    <citation type="journal article" date="2012" name="Stand. Genomic Sci.">
        <title>Genome sequence of the ocean sediment bacterium Saccharomonospora marina type strain (XMU15(T)).</title>
        <authorList>
            <person name="Klenk H.P."/>
            <person name="Lu M."/>
            <person name="Lucas S."/>
            <person name="Lapidus A."/>
            <person name="Copeland A."/>
            <person name="Pitluck S."/>
            <person name="Goodwin L.A."/>
            <person name="Han C."/>
            <person name="Tapia R."/>
            <person name="Brambilla E.M."/>
            <person name="Potter G."/>
            <person name="Land M."/>
            <person name="Ivanova N."/>
            <person name="Rohde M."/>
            <person name="Goker M."/>
            <person name="Detter J.C."/>
            <person name="Li W.J."/>
            <person name="Kyrpides N.C."/>
            <person name="Woyke T."/>
        </authorList>
    </citation>
    <scope>NUCLEOTIDE SEQUENCE [LARGE SCALE GENOMIC DNA]</scope>
    <source>
        <strain evidence="1 2">XMU15</strain>
    </source>
</reference>
<gene>
    <name evidence="1" type="ORF">SacmaDRAFT_5212</name>
</gene>
<dbReference type="PANTHER" id="PTHR40697">
    <property type="entry name" value="ACETOIN CATABOLISM PROTEIN X"/>
    <property type="match status" value="1"/>
</dbReference>
<proteinExistence type="predicted"/>
<sequence length="363" mass="37608">MGGTGTTVGIVANPASGRDIRRLVAQASVFPTAEKANMVRRLLTALAAVGVERALLSTDLGGISAALLRATRTRRPAREGPWPKVQFCADDPITATAEDTTNAVRRMVAEGAGVIACLGGDGTARVAAAACGQVPLLALSTGTNNAFPQLCEATVAGLAAGLVATGAVAAEAGTRQANALEVTCGGRTELALVDVCLSDSAHVGSRALWNPEGLQRLYCVFAEPDAIGLSSVAGQLCPSPRDTPDGVMLWLAPPARARWVVRAPIAPGLVVPVGVREWRPFRQGEQVEIGARGGVLAIDGEREIELRRGTSARIRLRQDGPRCVDVSAVLTEASRQGLQCIEQSKGSVKDDGYLVHGGDAGTR</sequence>
<dbReference type="InterPro" id="IPR017438">
    <property type="entry name" value="ATP-NAD_kinase_N"/>
</dbReference>
<dbReference type="InterPro" id="IPR016064">
    <property type="entry name" value="NAD/diacylglycerol_kinase_sf"/>
</dbReference>
<dbReference type="GO" id="GO:0005524">
    <property type="term" value="F:ATP binding"/>
    <property type="evidence" value="ECO:0007669"/>
    <property type="project" value="UniProtKB-ARBA"/>
</dbReference>
<dbReference type="InterPro" id="IPR011391">
    <property type="entry name" value="AcoX_kinase"/>
</dbReference>
<evidence type="ECO:0000313" key="2">
    <source>
        <dbReference type="Proteomes" id="UP000004926"/>
    </source>
</evidence>
<dbReference type="Pfam" id="PF01513">
    <property type="entry name" value="NAD_kinase"/>
    <property type="match status" value="1"/>
</dbReference>
<dbReference type="EMBL" id="CM001439">
    <property type="protein sequence ID" value="EHR53373.1"/>
    <property type="molecule type" value="Genomic_DNA"/>
</dbReference>
<dbReference type="OrthoDB" id="4292700at2"/>